<dbReference type="NCBIfam" id="NF004837">
    <property type="entry name" value="PRK06187.1"/>
    <property type="match status" value="1"/>
</dbReference>
<dbReference type="Pfam" id="PF13193">
    <property type="entry name" value="AMP-binding_C"/>
    <property type="match status" value="1"/>
</dbReference>
<evidence type="ECO:0000256" key="1">
    <source>
        <dbReference type="ARBA" id="ARBA00006432"/>
    </source>
</evidence>
<dbReference type="GO" id="GO:0016877">
    <property type="term" value="F:ligase activity, forming carbon-sulfur bonds"/>
    <property type="evidence" value="ECO:0007669"/>
    <property type="project" value="UniProtKB-ARBA"/>
</dbReference>
<dbReference type="InterPro" id="IPR020845">
    <property type="entry name" value="AMP-binding_CS"/>
</dbReference>
<reference evidence="6" key="1">
    <citation type="submission" date="2016-11" db="EMBL/GenBank/DDBJ databases">
        <authorList>
            <person name="Varghese N."/>
            <person name="Submissions S."/>
        </authorList>
    </citation>
    <scope>NUCLEOTIDE SEQUENCE [LARGE SCALE GENOMIC DNA]</scope>
    <source>
        <strain evidence="6">DSM 16219</strain>
    </source>
</reference>
<accession>A0A1M6XPB5</accession>
<sequence length="519" mass="56750">MNLASVLECTVKEYPDKAAVVLGDMRLSYQAVNAMANQIANGLVEAGIQKGDKVALSCPNLPYFPIVYYGVLKAGAVVVPLSVLLKGREIAYHLTDSDAKAYFCFQGSPELPMAEEGYKGFQDSPDCKEMFIITADPAAASPIEGLKTLGQFMAGQSPVFETAMMNADDTAVILYTSGTTGHPKGAELTHCNLLMQTLTLVSGLQLKAPDVHLVLLPLFHSAGQAEHMNAGFSTGNTLVLVPRFSAEAALEAMQKEKVSVFIGVPTMYWELLNYEDKDNRFDLEKISNALRIGVAGAASLPVEIIRGFEEKYNIAILEGYGLTETSPTVSFNHIGKERKVGSVGTPVWGVQAKIFDDKHQEVPVGEVGEIVVQGHNVMKGYYKKPDETARAFNGTNWLHTGDLGRMDEDGYIYIVDRVKDMIIRGGFNVYPREIEEVLMTHPAVSLVAVVGEPHERHGEEIKAYIVLKKGQTATPEEITAWSKEQMASYKYPRIVEITEALPMNATGKILKKNLKKQAG</sequence>
<dbReference type="Pfam" id="PF00501">
    <property type="entry name" value="AMP-binding"/>
    <property type="match status" value="1"/>
</dbReference>
<keyword evidence="6" id="KW-1185">Reference proteome</keyword>
<dbReference type="Gene3D" id="3.30.300.30">
    <property type="match status" value="1"/>
</dbReference>
<dbReference type="OrthoDB" id="9765680at2"/>
<dbReference type="InterPro" id="IPR000873">
    <property type="entry name" value="AMP-dep_synth/lig_dom"/>
</dbReference>
<dbReference type="InterPro" id="IPR042099">
    <property type="entry name" value="ANL_N_sf"/>
</dbReference>
<dbReference type="PANTHER" id="PTHR43767">
    <property type="entry name" value="LONG-CHAIN-FATTY-ACID--COA LIGASE"/>
    <property type="match status" value="1"/>
</dbReference>
<dbReference type="CDD" id="cd05936">
    <property type="entry name" value="FC-FACS_FadD_like"/>
    <property type="match status" value="1"/>
</dbReference>
<protein>
    <submittedName>
        <fullName evidence="5">Long-chain acyl-CoA synthetase</fullName>
    </submittedName>
</protein>
<dbReference type="AlphaFoldDB" id="A0A1M6XPB5"/>
<dbReference type="PANTHER" id="PTHR43767:SF12">
    <property type="entry name" value="AMP-DEPENDENT SYNTHETASE AND LIGASE"/>
    <property type="match status" value="1"/>
</dbReference>
<dbReference type="InterPro" id="IPR050237">
    <property type="entry name" value="ATP-dep_AMP-bd_enzyme"/>
</dbReference>
<dbReference type="RefSeq" id="WP_073478559.1">
    <property type="nucleotide sequence ID" value="NZ_FQZU01000044.1"/>
</dbReference>
<name>A0A1M6XPB5_9BACT</name>
<evidence type="ECO:0000313" key="5">
    <source>
        <dbReference type="EMBL" id="SHL07728.1"/>
    </source>
</evidence>
<dbReference type="InterPro" id="IPR045851">
    <property type="entry name" value="AMP-bd_C_sf"/>
</dbReference>
<dbReference type="InterPro" id="IPR025110">
    <property type="entry name" value="AMP-bd_C"/>
</dbReference>
<organism evidence="5 6">
    <name type="scientific">Desulfatibacillum alkenivorans DSM 16219</name>
    <dbReference type="NCBI Taxonomy" id="1121393"/>
    <lineage>
        <taxon>Bacteria</taxon>
        <taxon>Pseudomonadati</taxon>
        <taxon>Thermodesulfobacteriota</taxon>
        <taxon>Desulfobacteria</taxon>
        <taxon>Desulfobacterales</taxon>
        <taxon>Desulfatibacillaceae</taxon>
        <taxon>Desulfatibacillum</taxon>
    </lineage>
</organism>
<dbReference type="FunFam" id="3.30.300.30:FF:000008">
    <property type="entry name" value="2,3-dihydroxybenzoate-AMP ligase"/>
    <property type="match status" value="1"/>
</dbReference>
<evidence type="ECO:0000256" key="2">
    <source>
        <dbReference type="ARBA" id="ARBA00022598"/>
    </source>
</evidence>
<gene>
    <name evidence="5" type="ORF">SAMN02745216_04570</name>
</gene>
<dbReference type="PROSITE" id="PS00455">
    <property type="entry name" value="AMP_BINDING"/>
    <property type="match status" value="1"/>
</dbReference>
<feature type="domain" description="AMP-binding enzyme C-terminal" evidence="4">
    <location>
        <begin position="433"/>
        <end position="508"/>
    </location>
</feature>
<proteinExistence type="inferred from homology"/>
<dbReference type="STRING" id="1121393.SAMN02745216_04570"/>
<evidence type="ECO:0000259" key="3">
    <source>
        <dbReference type="Pfam" id="PF00501"/>
    </source>
</evidence>
<evidence type="ECO:0000313" key="6">
    <source>
        <dbReference type="Proteomes" id="UP000183994"/>
    </source>
</evidence>
<dbReference type="Gene3D" id="3.40.50.12780">
    <property type="entry name" value="N-terminal domain of ligase-like"/>
    <property type="match status" value="1"/>
</dbReference>
<evidence type="ECO:0000259" key="4">
    <source>
        <dbReference type="Pfam" id="PF13193"/>
    </source>
</evidence>
<dbReference type="EMBL" id="FQZU01000044">
    <property type="protein sequence ID" value="SHL07728.1"/>
    <property type="molecule type" value="Genomic_DNA"/>
</dbReference>
<dbReference type="SUPFAM" id="SSF56801">
    <property type="entry name" value="Acetyl-CoA synthetase-like"/>
    <property type="match status" value="1"/>
</dbReference>
<comment type="similarity">
    <text evidence="1">Belongs to the ATP-dependent AMP-binding enzyme family.</text>
</comment>
<feature type="domain" description="AMP-dependent synthetase/ligase" evidence="3">
    <location>
        <begin position="10"/>
        <end position="382"/>
    </location>
</feature>
<keyword evidence="2" id="KW-0436">Ligase</keyword>
<dbReference type="Proteomes" id="UP000183994">
    <property type="component" value="Unassembled WGS sequence"/>
</dbReference>